<name>A0ABZ1JV08_9ACTN</name>
<keyword evidence="3" id="KW-1185">Reference proteome</keyword>
<accession>A0ABZ1JV08</accession>
<evidence type="ECO:0000256" key="1">
    <source>
        <dbReference type="SAM" id="MobiDB-lite"/>
    </source>
</evidence>
<dbReference type="EMBL" id="CP108133">
    <property type="protein sequence ID" value="WTP54481.1"/>
    <property type="molecule type" value="Genomic_DNA"/>
</dbReference>
<reference evidence="2" key="1">
    <citation type="submission" date="2022-10" db="EMBL/GenBank/DDBJ databases">
        <title>The complete genomes of actinobacterial strains from the NBC collection.</title>
        <authorList>
            <person name="Joergensen T.S."/>
            <person name="Alvarez Arevalo M."/>
            <person name="Sterndorff E.B."/>
            <person name="Faurdal D."/>
            <person name="Vuksanovic O."/>
            <person name="Mourched A.-S."/>
            <person name="Charusanti P."/>
            <person name="Shaw S."/>
            <person name="Blin K."/>
            <person name="Weber T."/>
        </authorList>
    </citation>
    <scope>NUCLEOTIDE SEQUENCE</scope>
    <source>
        <strain evidence="2">NBC_00189</strain>
    </source>
</reference>
<protein>
    <submittedName>
        <fullName evidence="2">Uncharacterized protein</fullName>
    </submittedName>
</protein>
<gene>
    <name evidence="2" type="ORF">OG288_42870</name>
</gene>
<dbReference type="Proteomes" id="UP001432166">
    <property type="component" value="Chromosome"/>
</dbReference>
<sequence length="113" mass="11872">MAAECGVGETWMFHTGDCARLALASRPPDEDLVRPEALVDLPQMRSTLLETLDRAGLLAAAAHTVLHVAGVRQLPSAHGLDERAGTALRKLSRLGHGPLSPAVSSLQARSATS</sequence>
<feature type="region of interest" description="Disordered" evidence="1">
    <location>
        <begin position="93"/>
        <end position="113"/>
    </location>
</feature>
<evidence type="ECO:0000313" key="3">
    <source>
        <dbReference type="Proteomes" id="UP001432166"/>
    </source>
</evidence>
<proteinExistence type="predicted"/>
<dbReference type="RefSeq" id="WP_328939808.1">
    <property type="nucleotide sequence ID" value="NZ_CP108133.1"/>
</dbReference>
<evidence type="ECO:0000313" key="2">
    <source>
        <dbReference type="EMBL" id="WTP54481.1"/>
    </source>
</evidence>
<feature type="compositionally biased region" description="Polar residues" evidence="1">
    <location>
        <begin position="102"/>
        <end position="113"/>
    </location>
</feature>
<organism evidence="2 3">
    <name type="scientific">Streptomyces tauricus</name>
    <dbReference type="NCBI Taxonomy" id="68274"/>
    <lineage>
        <taxon>Bacteria</taxon>
        <taxon>Bacillati</taxon>
        <taxon>Actinomycetota</taxon>
        <taxon>Actinomycetes</taxon>
        <taxon>Kitasatosporales</taxon>
        <taxon>Streptomycetaceae</taxon>
        <taxon>Streptomyces</taxon>
        <taxon>Streptomyces aurantiacus group</taxon>
    </lineage>
</organism>